<gene>
    <name evidence="2" type="ORF">SAMN05421770_11918</name>
</gene>
<name>A0A239MQD3_9BACT</name>
<dbReference type="CDD" id="cd18809">
    <property type="entry name" value="SF1_C_RecD"/>
    <property type="match status" value="1"/>
</dbReference>
<keyword evidence="3" id="KW-1185">Reference proteome</keyword>
<reference evidence="2 3" key="1">
    <citation type="submission" date="2017-06" db="EMBL/GenBank/DDBJ databases">
        <authorList>
            <person name="Kim H.J."/>
            <person name="Triplett B.A."/>
        </authorList>
    </citation>
    <scope>NUCLEOTIDE SEQUENCE [LARGE SCALE GENOMIC DNA]</scope>
    <source>
        <strain evidence="2 3">DSM 18704</strain>
    </source>
</reference>
<dbReference type="CDD" id="cd17933">
    <property type="entry name" value="DEXSc_RecD-like"/>
    <property type="match status" value="1"/>
</dbReference>
<dbReference type="InterPro" id="IPR014059">
    <property type="entry name" value="TraI/TrwC_relax"/>
</dbReference>
<dbReference type="AlphaFoldDB" id="A0A239MQD3"/>
<dbReference type="Gene3D" id="3.40.50.300">
    <property type="entry name" value="P-loop containing nucleotide triphosphate hydrolases"/>
    <property type="match status" value="2"/>
</dbReference>
<evidence type="ECO:0000313" key="2">
    <source>
        <dbReference type="EMBL" id="SNT44463.1"/>
    </source>
</evidence>
<evidence type="ECO:0000313" key="3">
    <source>
        <dbReference type="Proteomes" id="UP000198356"/>
    </source>
</evidence>
<dbReference type="EMBL" id="FZOU01000019">
    <property type="protein sequence ID" value="SNT44463.1"/>
    <property type="molecule type" value="Genomic_DNA"/>
</dbReference>
<dbReference type="InterPro" id="IPR027417">
    <property type="entry name" value="P-loop_NTPase"/>
</dbReference>
<protein>
    <submittedName>
        <fullName evidence="2">Conjugative relaxase domain-containing protein, TrwC/TraI family</fullName>
    </submittedName>
</protein>
<dbReference type="NCBIfam" id="NF041492">
    <property type="entry name" value="MobF"/>
    <property type="match status" value="1"/>
</dbReference>
<dbReference type="OrthoDB" id="1634048at2"/>
<dbReference type="Pfam" id="PF08751">
    <property type="entry name" value="TrwC"/>
    <property type="match status" value="1"/>
</dbReference>
<dbReference type="Pfam" id="PF13604">
    <property type="entry name" value="AAA_30"/>
    <property type="match status" value="1"/>
</dbReference>
<dbReference type="SUPFAM" id="SSF55464">
    <property type="entry name" value="Origin of replication-binding domain, RBD-like"/>
    <property type="match status" value="1"/>
</dbReference>
<dbReference type="Proteomes" id="UP000198356">
    <property type="component" value="Unassembled WGS sequence"/>
</dbReference>
<dbReference type="RefSeq" id="WP_089410527.1">
    <property type="nucleotide sequence ID" value="NZ_FZOU01000019.1"/>
</dbReference>
<proteinExistence type="predicted"/>
<organism evidence="2 3">
    <name type="scientific">Granulicella rosea</name>
    <dbReference type="NCBI Taxonomy" id="474952"/>
    <lineage>
        <taxon>Bacteria</taxon>
        <taxon>Pseudomonadati</taxon>
        <taxon>Acidobacteriota</taxon>
        <taxon>Terriglobia</taxon>
        <taxon>Terriglobales</taxon>
        <taxon>Acidobacteriaceae</taxon>
        <taxon>Granulicella</taxon>
    </lineage>
</organism>
<accession>A0A239MQD3</accession>
<sequence>MLTISKPLSGGQARTYHAREFAAKEANYWSRDQQGHSEWQGKLAQQWGLKGPVGSEQFARLTEGQHPETLEPMVRHQPAKTYENQFGREVTSVEHRAGWDATFSAPKSVSLTALVGGDERVREAHRESVRVALGELERYTQARLGNVNAPELTGKFAAATFEHDTARPVDGYAAPQLHTHAVIFNVTERENGQTRALDARSLFGSQQFSTAVYRTELASRLQDLGYEIERGKHGQPEIKGYSQEYLEALSPRREQIKSHLHEIGREGAGAAQVAAHRTRDAKEIQSPTEVLHRHRELAAQYGYQADWVVSKALAHGHRQEADSPKMAQQAVTYARDHTFERSAVQDERVILQAAMDRSMGQASASQLRAEFDRRTAQGEFRVVDGPPGAAGKQYTTAAMLRMEKETVARMQEGNRTALGNAPLVEPRTRTEVIERHPQLNPTQRSAADQILQSREKIVGLDGVAGAGKTTTLSVIREGAEANGYTVEGFAPTSRAAQQLSGAGMETSTLQLHLAKGQQADTGERRLYVLDESSLASTKQMHDFVSRLHPNDRVLLVGDIRQHEAVEAGRPFAQLQDAGMKTVKLDEIVRQRDPELKAVVEQLARGQVGEAVGGLERQGRVHEIRDPAARLDAIAQEYARAPENTLVVSPDNRSRAEINARIHSELQERGLVGSEERRVTALVPRQDLTGADRTWAARYQFNDVLLYSRTSKETGIEKGEYARVKSVDAPDNLLTVVRADGSERTYDPRRQQGVSIYKEQERSFSVGDRIQFTAPANDLKIANRELGTVQSIADDGRIALKMDGGRSVVLDPKEHPHLDHGYAVTSHSSQGQTADRVLIHIDTELGAKDLINNRMAYVSVSRGAHDAQIFTSDREKLPQALSLDVPHRSAHVPEIATGAEREIAVREPAEKVYTTAEHNRHWTPLNEAVTPQEAQQFAWRRETGTIQSYQHTETGRYIHIDGVSGQFYDRHREHITVREALDFAMPEGGVHSHSKDLPRLGMEQQGYGIGI</sequence>
<dbReference type="InterPro" id="IPR014862">
    <property type="entry name" value="TrwC"/>
</dbReference>
<dbReference type="SUPFAM" id="SSF52540">
    <property type="entry name" value="P-loop containing nucleoside triphosphate hydrolases"/>
    <property type="match status" value="2"/>
</dbReference>
<feature type="domain" description="TrwC relaxase" evidence="1">
    <location>
        <begin position="11"/>
        <end position="300"/>
    </location>
</feature>
<dbReference type="NCBIfam" id="TIGR02686">
    <property type="entry name" value="relax_trwC"/>
    <property type="match status" value="1"/>
</dbReference>
<evidence type="ECO:0000259" key="1">
    <source>
        <dbReference type="Pfam" id="PF08751"/>
    </source>
</evidence>